<dbReference type="PROSITE" id="PS51471">
    <property type="entry name" value="FE2OG_OXY"/>
    <property type="match status" value="1"/>
</dbReference>
<evidence type="ECO:0000313" key="2">
    <source>
        <dbReference type="EMBL" id="SVA49018.1"/>
    </source>
</evidence>
<name>A0A381WAH9_9ZZZZ</name>
<accession>A0A381WAH9</accession>
<dbReference type="SUPFAM" id="SSF51197">
    <property type="entry name" value="Clavaminate synthase-like"/>
    <property type="match status" value="1"/>
</dbReference>
<gene>
    <name evidence="2" type="ORF">METZ01_LOCUS101872</name>
</gene>
<dbReference type="InterPro" id="IPR027443">
    <property type="entry name" value="IPNS-like_sf"/>
</dbReference>
<dbReference type="AlphaFoldDB" id="A0A381WAH9"/>
<organism evidence="2">
    <name type="scientific">marine metagenome</name>
    <dbReference type="NCBI Taxonomy" id="408172"/>
    <lineage>
        <taxon>unclassified sequences</taxon>
        <taxon>metagenomes</taxon>
        <taxon>ecological metagenomes</taxon>
    </lineage>
</organism>
<dbReference type="InterPro" id="IPR026992">
    <property type="entry name" value="DIOX_N"/>
</dbReference>
<dbReference type="InterPro" id="IPR050231">
    <property type="entry name" value="Iron_ascorbate_oxido_reductase"/>
</dbReference>
<dbReference type="InterPro" id="IPR005123">
    <property type="entry name" value="Oxoglu/Fe-dep_dioxygenase_dom"/>
</dbReference>
<dbReference type="InterPro" id="IPR044861">
    <property type="entry name" value="IPNS-like_FE2OG_OXY"/>
</dbReference>
<evidence type="ECO:0000259" key="1">
    <source>
        <dbReference type="PROSITE" id="PS51471"/>
    </source>
</evidence>
<feature type="domain" description="Fe2OG dioxygenase" evidence="1">
    <location>
        <begin position="162"/>
        <end position="266"/>
    </location>
</feature>
<dbReference type="Pfam" id="PF03171">
    <property type="entry name" value="2OG-FeII_Oxy"/>
    <property type="match status" value="1"/>
</dbReference>
<dbReference type="PANTHER" id="PTHR47990">
    <property type="entry name" value="2-OXOGLUTARATE (2OG) AND FE(II)-DEPENDENT OXYGENASE SUPERFAMILY PROTEIN-RELATED"/>
    <property type="match status" value="1"/>
</dbReference>
<dbReference type="Pfam" id="PF14226">
    <property type="entry name" value="DIOX_N"/>
    <property type="match status" value="1"/>
</dbReference>
<sequence length="307" mass="33928">MADISIPTISLQSLDSSAHRSDSVRTIGQALEQSGFFIVEDHGISPEQIADCYRVAETFFTLPEHTKLAYHRPESNGQRGFTEFGREHAKDNTQPDLKEFYQIGRENSDSLPPNVWPSEPTEFREAIGGLYRQLEGIGMALLGACSEHLGLETDHLPRLAEGSDSILRVIHYPPIEQSADSAARASAHQDINFITLLIQATEGGLELQAPDGDWVAIEAKPNQLIVDSCDMMANLTNGQFRSTMHRVVNPPDLAKRRLSMPFFMHPTKDTDLTPLPACIERTSGEADFPSWTAGEFLAKRLSEIGLG</sequence>
<protein>
    <recommendedName>
        <fullName evidence="1">Fe2OG dioxygenase domain-containing protein</fullName>
    </recommendedName>
</protein>
<dbReference type="Gene3D" id="2.60.120.330">
    <property type="entry name" value="B-lactam Antibiotic, Isopenicillin N Synthase, Chain"/>
    <property type="match status" value="1"/>
</dbReference>
<dbReference type="EMBL" id="UINC01011071">
    <property type="protein sequence ID" value="SVA49018.1"/>
    <property type="molecule type" value="Genomic_DNA"/>
</dbReference>
<proteinExistence type="predicted"/>
<reference evidence="2" key="1">
    <citation type="submission" date="2018-05" db="EMBL/GenBank/DDBJ databases">
        <authorList>
            <person name="Lanie J.A."/>
            <person name="Ng W.-L."/>
            <person name="Kazmierczak K.M."/>
            <person name="Andrzejewski T.M."/>
            <person name="Davidsen T.M."/>
            <person name="Wayne K.J."/>
            <person name="Tettelin H."/>
            <person name="Glass J.I."/>
            <person name="Rusch D."/>
            <person name="Podicherti R."/>
            <person name="Tsui H.-C.T."/>
            <person name="Winkler M.E."/>
        </authorList>
    </citation>
    <scope>NUCLEOTIDE SEQUENCE</scope>
</reference>